<evidence type="ECO:0000256" key="1">
    <source>
        <dbReference type="SAM" id="MobiDB-lite"/>
    </source>
</evidence>
<dbReference type="EMBL" id="JAEHOE010000009">
    <property type="protein sequence ID" value="KAG2498605.1"/>
    <property type="molecule type" value="Genomic_DNA"/>
</dbReference>
<sequence length="240" mass="23437">MQVSSITAGKVRPTFGRRSVVVRCSSNGSGPSLSRPGGASRFSIGSDDDVPYDAQGDLPTIALRPSGGAFRGIPTEPVGTAGNVGALEFGRPGGGATRFHMPTSSTVTPASGPSSSLETPSRFSRPSGGGSRMMFPSAAVGGGDGGSTGGSGGSGGSGGNGGSGGSSGASPDETPLTFTNVFPWVIIYVATCAGLYTAHSKYFAKPPPKKACCGCKKSGATTTPAAPAAADGKAAAKGKK</sequence>
<dbReference type="AlphaFoldDB" id="A0A835YH65"/>
<comment type="caution">
    <text evidence="2">The sequence shown here is derived from an EMBL/GenBank/DDBJ whole genome shotgun (WGS) entry which is preliminary data.</text>
</comment>
<gene>
    <name evidence="2" type="ORF">HYH03_003354</name>
</gene>
<protein>
    <submittedName>
        <fullName evidence="2">Uncharacterized protein</fullName>
    </submittedName>
</protein>
<keyword evidence="3" id="KW-1185">Reference proteome</keyword>
<name>A0A835YH65_9CHLO</name>
<dbReference type="OrthoDB" id="541652at2759"/>
<organism evidence="2 3">
    <name type="scientific">Edaphochlamys debaryana</name>
    <dbReference type="NCBI Taxonomy" id="47281"/>
    <lineage>
        <taxon>Eukaryota</taxon>
        <taxon>Viridiplantae</taxon>
        <taxon>Chlorophyta</taxon>
        <taxon>core chlorophytes</taxon>
        <taxon>Chlorophyceae</taxon>
        <taxon>CS clade</taxon>
        <taxon>Chlamydomonadales</taxon>
        <taxon>Chlamydomonadales incertae sedis</taxon>
        <taxon>Edaphochlamys</taxon>
    </lineage>
</organism>
<accession>A0A835YH65</accession>
<feature type="compositionally biased region" description="Polar residues" evidence="1">
    <location>
        <begin position="102"/>
        <end position="119"/>
    </location>
</feature>
<evidence type="ECO:0000313" key="3">
    <source>
        <dbReference type="Proteomes" id="UP000612055"/>
    </source>
</evidence>
<proteinExistence type="predicted"/>
<reference evidence="2" key="1">
    <citation type="journal article" date="2020" name="bioRxiv">
        <title>Comparative genomics of Chlamydomonas.</title>
        <authorList>
            <person name="Craig R.J."/>
            <person name="Hasan A.R."/>
            <person name="Ness R.W."/>
            <person name="Keightley P.D."/>
        </authorList>
    </citation>
    <scope>NUCLEOTIDE SEQUENCE</scope>
    <source>
        <strain evidence="2">CCAP 11/70</strain>
    </source>
</reference>
<feature type="region of interest" description="Disordered" evidence="1">
    <location>
        <begin position="217"/>
        <end position="240"/>
    </location>
</feature>
<evidence type="ECO:0000313" key="2">
    <source>
        <dbReference type="EMBL" id="KAG2498605.1"/>
    </source>
</evidence>
<feature type="compositionally biased region" description="Gly residues" evidence="1">
    <location>
        <begin position="140"/>
        <end position="167"/>
    </location>
</feature>
<feature type="region of interest" description="Disordered" evidence="1">
    <location>
        <begin position="92"/>
        <end position="172"/>
    </location>
</feature>
<dbReference type="Proteomes" id="UP000612055">
    <property type="component" value="Unassembled WGS sequence"/>
</dbReference>